<keyword evidence="2" id="KW-1185">Reference proteome</keyword>
<evidence type="ECO:0000313" key="2">
    <source>
        <dbReference type="Proteomes" id="UP000784294"/>
    </source>
</evidence>
<sequence>MYTIWPTRSKSHMLTFHCPTRTDLEPNDFLKRFQAALQMGGHGVRLCQCRSAVLTTRKIIPMQVDGEPCRLKPAIIRIWRRNQAQLIKKPKQRSSMTLSFE</sequence>
<dbReference type="PANTHER" id="PTHR11255:SF80">
    <property type="entry name" value="EYE-SPECIFIC DIACYLGLYCEROL KINASE"/>
    <property type="match status" value="1"/>
</dbReference>
<comment type="caution">
    <text evidence="1">The sequence shown here is derived from an EMBL/GenBank/DDBJ whole genome shotgun (WGS) entry which is preliminary data.</text>
</comment>
<dbReference type="InterPro" id="IPR037607">
    <property type="entry name" value="DGK"/>
</dbReference>
<protein>
    <submittedName>
        <fullName evidence="1">Uncharacterized protein</fullName>
    </submittedName>
</protein>
<dbReference type="GO" id="GO:0007165">
    <property type="term" value="P:signal transduction"/>
    <property type="evidence" value="ECO:0007669"/>
    <property type="project" value="InterPro"/>
</dbReference>
<organism evidence="1 2">
    <name type="scientific">Protopolystoma xenopodis</name>
    <dbReference type="NCBI Taxonomy" id="117903"/>
    <lineage>
        <taxon>Eukaryota</taxon>
        <taxon>Metazoa</taxon>
        <taxon>Spiralia</taxon>
        <taxon>Lophotrochozoa</taxon>
        <taxon>Platyhelminthes</taxon>
        <taxon>Monogenea</taxon>
        <taxon>Polyopisthocotylea</taxon>
        <taxon>Polystomatidea</taxon>
        <taxon>Polystomatidae</taxon>
        <taxon>Protopolystoma</taxon>
    </lineage>
</organism>
<evidence type="ECO:0000313" key="1">
    <source>
        <dbReference type="EMBL" id="VEL14075.1"/>
    </source>
</evidence>
<dbReference type="InterPro" id="IPR016064">
    <property type="entry name" value="NAD/diacylglycerol_kinase_sf"/>
</dbReference>
<gene>
    <name evidence="1" type="ORF">PXEA_LOCUS7515</name>
</gene>
<accession>A0A448WKL9</accession>
<dbReference type="EMBL" id="CAAALY010019916">
    <property type="protein sequence ID" value="VEL14075.1"/>
    <property type="molecule type" value="Genomic_DNA"/>
</dbReference>
<dbReference type="SUPFAM" id="SSF111331">
    <property type="entry name" value="NAD kinase/diacylglycerol kinase-like"/>
    <property type="match status" value="1"/>
</dbReference>
<dbReference type="PANTHER" id="PTHR11255">
    <property type="entry name" value="DIACYLGLYCEROL KINASE"/>
    <property type="match status" value="1"/>
</dbReference>
<dbReference type="AlphaFoldDB" id="A0A448WKL9"/>
<dbReference type="GO" id="GO:0004143">
    <property type="term" value="F:ATP-dependent diacylglycerol kinase activity"/>
    <property type="evidence" value="ECO:0007669"/>
    <property type="project" value="InterPro"/>
</dbReference>
<dbReference type="Proteomes" id="UP000784294">
    <property type="component" value="Unassembled WGS sequence"/>
</dbReference>
<proteinExistence type="predicted"/>
<reference evidence="1" key="1">
    <citation type="submission" date="2018-11" db="EMBL/GenBank/DDBJ databases">
        <authorList>
            <consortium name="Pathogen Informatics"/>
        </authorList>
    </citation>
    <scope>NUCLEOTIDE SEQUENCE</scope>
</reference>
<dbReference type="GO" id="GO:0005886">
    <property type="term" value="C:plasma membrane"/>
    <property type="evidence" value="ECO:0007669"/>
    <property type="project" value="TreeGrafter"/>
</dbReference>
<name>A0A448WKL9_9PLAT</name>
<dbReference type="OrthoDB" id="242257at2759"/>